<dbReference type="InterPro" id="IPR021806">
    <property type="entry name" value="DUF3379"/>
</dbReference>
<dbReference type="Pfam" id="PF11859">
    <property type="entry name" value="DUF3379"/>
    <property type="match status" value="1"/>
</dbReference>
<sequence length="235" mass="26432">MDELEFRRRLLSNPTTNDEAVVQQLAADPDKQRLQHELLILDQQIKASLAVPVPADLADRLLLSQGLLQHKKIRQRRWWLGMAASLVLVAGLVQQRDHLYPWPDDIAGHALAHVYHEAKHLDDNNSLIDLTRVNLLLADLGGELRSWPGTIRYASFCYFQGTRSLHLIFNTPQGPVTVFVLPKNHGLESGSDFYDAQFHGHNMQLAKADLVLVAGKNQSLSGIATTLQQQLQFQI</sequence>
<keyword evidence="2" id="KW-1185">Reference proteome</keyword>
<dbReference type="RefSeq" id="WP_127698786.1">
    <property type="nucleotide sequence ID" value="NZ_SACS01000008.1"/>
</dbReference>
<proteinExistence type="predicted"/>
<dbReference type="AlphaFoldDB" id="A0A437QT04"/>
<evidence type="ECO:0000313" key="2">
    <source>
        <dbReference type="Proteomes" id="UP000283077"/>
    </source>
</evidence>
<dbReference type="Proteomes" id="UP000283077">
    <property type="component" value="Unassembled WGS sequence"/>
</dbReference>
<evidence type="ECO:0000313" key="1">
    <source>
        <dbReference type="EMBL" id="RVU37632.1"/>
    </source>
</evidence>
<reference evidence="1 2" key="1">
    <citation type="submission" date="2019-01" db="EMBL/GenBank/DDBJ databases">
        <authorList>
            <person name="Chen W.-M."/>
        </authorList>
    </citation>
    <scope>NUCLEOTIDE SEQUENCE [LARGE SCALE GENOMIC DNA]</scope>
    <source>
        <strain evidence="1 2">KYPC3</strain>
    </source>
</reference>
<organism evidence="1 2">
    <name type="scientific">Rheinheimera riviphila</name>
    <dbReference type="NCBI Taxonomy" id="1834037"/>
    <lineage>
        <taxon>Bacteria</taxon>
        <taxon>Pseudomonadati</taxon>
        <taxon>Pseudomonadota</taxon>
        <taxon>Gammaproteobacteria</taxon>
        <taxon>Chromatiales</taxon>
        <taxon>Chromatiaceae</taxon>
        <taxon>Rheinheimera</taxon>
    </lineage>
</organism>
<protein>
    <submittedName>
        <fullName evidence="1">DUF3379 family protein</fullName>
    </submittedName>
</protein>
<comment type="caution">
    <text evidence="1">The sequence shown here is derived from an EMBL/GenBank/DDBJ whole genome shotgun (WGS) entry which is preliminary data.</text>
</comment>
<dbReference type="OrthoDB" id="6195578at2"/>
<dbReference type="EMBL" id="SACS01000008">
    <property type="protein sequence ID" value="RVU37632.1"/>
    <property type="molecule type" value="Genomic_DNA"/>
</dbReference>
<name>A0A437QT04_9GAMM</name>
<accession>A0A437QT04</accession>
<gene>
    <name evidence="1" type="ORF">EOE67_09125</name>
</gene>